<organism evidence="1 2">
    <name type="scientific">Scopulibacillus cellulosilyticus</name>
    <dbReference type="NCBI Taxonomy" id="2665665"/>
    <lineage>
        <taxon>Bacteria</taxon>
        <taxon>Bacillati</taxon>
        <taxon>Bacillota</taxon>
        <taxon>Bacilli</taxon>
        <taxon>Bacillales</taxon>
        <taxon>Sporolactobacillaceae</taxon>
        <taxon>Scopulibacillus</taxon>
    </lineage>
</organism>
<sequence length="105" mass="12464">MKNFWLGFLLCIFLTGCGQPTVYELNKNVKEAGTAITNKSWSKAEEETRKFLDNWMYVRSNYSHKDRKKLERLTENLEMSLAVSNSKKANEDWKKLKHQWDLMND</sequence>
<dbReference type="EMBL" id="JBHTCO010000004">
    <property type="protein sequence ID" value="MFC7392047.1"/>
    <property type="molecule type" value="Genomic_DNA"/>
</dbReference>
<dbReference type="PROSITE" id="PS51257">
    <property type="entry name" value="PROKAR_LIPOPROTEIN"/>
    <property type="match status" value="1"/>
</dbReference>
<dbReference type="Proteomes" id="UP001596505">
    <property type="component" value="Unassembled WGS sequence"/>
</dbReference>
<accession>A0ABW2PTU3</accession>
<comment type="caution">
    <text evidence="1">The sequence shown here is derived from an EMBL/GenBank/DDBJ whole genome shotgun (WGS) entry which is preliminary data.</text>
</comment>
<gene>
    <name evidence="1" type="ORF">ACFQRG_03555</name>
</gene>
<protein>
    <recommendedName>
        <fullName evidence="3">DUF4363 family protein</fullName>
    </recommendedName>
</protein>
<evidence type="ECO:0008006" key="3">
    <source>
        <dbReference type="Google" id="ProtNLM"/>
    </source>
</evidence>
<evidence type="ECO:0000313" key="1">
    <source>
        <dbReference type="EMBL" id="MFC7392047.1"/>
    </source>
</evidence>
<reference evidence="2" key="1">
    <citation type="journal article" date="2019" name="Int. J. Syst. Evol. Microbiol.">
        <title>The Global Catalogue of Microorganisms (GCM) 10K type strain sequencing project: providing services to taxonomists for standard genome sequencing and annotation.</title>
        <authorList>
            <consortium name="The Broad Institute Genomics Platform"/>
            <consortium name="The Broad Institute Genome Sequencing Center for Infectious Disease"/>
            <person name="Wu L."/>
            <person name="Ma J."/>
        </authorList>
    </citation>
    <scope>NUCLEOTIDE SEQUENCE [LARGE SCALE GENOMIC DNA]</scope>
    <source>
        <strain evidence="2">CGMCC 1.16305</strain>
    </source>
</reference>
<dbReference type="RefSeq" id="WP_380963670.1">
    <property type="nucleotide sequence ID" value="NZ_JBHTCO010000004.1"/>
</dbReference>
<proteinExistence type="predicted"/>
<keyword evidence="2" id="KW-1185">Reference proteome</keyword>
<evidence type="ECO:0000313" key="2">
    <source>
        <dbReference type="Proteomes" id="UP001596505"/>
    </source>
</evidence>
<name>A0ABW2PTU3_9BACL</name>